<dbReference type="RefSeq" id="WP_307325225.1">
    <property type="nucleotide sequence ID" value="NZ_JAUSUG010000007.1"/>
</dbReference>
<comment type="caution">
    <text evidence="3">The sequence shown here is derived from an EMBL/GenBank/DDBJ whole genome shotgun (WGS) entry which is preliminary data.</text>
</comment>
<feature type="transmembrane region" description="Helical" evidence="2">
    <location>
        <begin position="85"/>
        <end position="105"/>
    </location>
</feature>
<gene>
    <name evidence="3" type="ORF">J2S74_002170</name>
</gene>
<organism evidence="3 4">
    <name type="scientific">Evansella vedderi</name>
    <dbReference type="NCBI Taxonomy" id="38282"/>
    <lineage>
        <taxon>Bacteria</taxon>
        <taxon>Bacillati</taxon>
        <taxon>Bacillota</taxon>
        <taxon>Bacilli</taxon>
        <taxon>Bacillales</taxon>
        <taxon>Bacillaceae</taxon>
        <taxon>Evansella</taxon>
    </lineage>
</organism>
<sequence length="370" mass="43226">MDSETRHRLNVLSKELNELLNALYESSKTNERVTPRLILRNTCILLWRKLRSVKGIITVFGVSVAGIMAYIAEVFHHLIQLPMGSLFVLCSIYMILASSLIRILVLNEMSNVDSDLFHLGVYEKRKKKEFFSLISMAKQKDYILILKEQVEKELSGDREKLGKELAKYKSMLEQKNQILEEKNNAIEKKNVAIHTLLEELDQSEEYAIFFKEKSEYLIDVLFQLKSKLNQLLNDQFHLENINVGANYTLYRKIDKGLFFIGGYGVNKAEFDEFIPFNAGKNKYIQSINRTQTNPFMIDDFISWKRTLQDGSEWILSLHLDASNREKLSNHTEMGKLNLTITQEVLWICCELLNKFVEKNGNNIRRQRRRK</sequence>
<name>A0ABT9ZU74_9BACI</name>
<reference evidence="3 4" key="1">
    <citation type="submission" date="2023-07" db="EMBL/GenBank/DDBJ databases">
        <title>Genomic Encyclopedia of Type Strains, Phase IV (KMG-IV): sequencing the most valuable type-strain genomes for metagenomic binning, comparative biology and taxonomic classification.</title>
        <authorList>
            <person name="Goeker M."/>
        </authorList>
    </citation>
    <scope>NUCLEOTIDE SEQUENCE [LARGE SCALE GENOMIC DNA]</scope>
    <source>
        <strain evidence="3 4">DSM 9768</strain>
    </source>
</reference>
<evidence type="ECO:0000256" key="1">
    <source>
        <dbReference type="SAM" id="Coils"/>
    </source>
</evidence>
<keyword evidence="2" id="KW-1133">Transmembrane helix</keyword>
<keyword evidence="2" id="KW-0812">Transmembrane</keyword>
<protein>
    <submittedName>
        <fullName evidence="3">Uncharacterized protein</fullName>
    </submittedName>
</protein>
<keyword evidence="2" id="KW-0472">Membrane</keyword>
<feature type="transmembrane region" description="Helical" evidence="2">
    <location>
        <begin position="56"/>
        <end position="79"/>
    </location>
</feature>
<evidence type="ECO:0000256" key="2">
    <source>
        <dbReference type="SAM" id="Phobius"/>
    </source>
</evidence>
<dbReference type="EMBL" id="JAUSUG010000007">
    <property type="protein sequence ID" value="MDQ0254791.1"/>
    <property type="molecule type" value="Genomic_DNA"/>
</dbReference>
<dbReference type="Proteomes" id="UP001230005">
    <property type="component" value="Unassembled WGS sequence"/>
</dbReference>
<keyword evidence="4" id="KW-1185">Reference proteome</keyword>
<keyword evidence="1" id="KW-0175">Coiled coil</keyword>
<evidence type="ECO:0000313" key="3">
    <source>
        <dbReference type="EMBL" id="MDQ0254791.1"/>
    </source>
</evidence>
<accession>A0ABT9ZU74</accession>
<evidence type="ECO:0000313" key="4">
    <source>
        <dbReference type="Proteomes" id="UP001230005"/>
    </source>
</evidence>
<feature type="coiled-coil region" evidence="1">
    <location>
        <begin position="158"/>
        <end position="199"/>
    </location>
</feature>
<proteinExistence type="predicted"/>